<dbReference type="AlphaFoldDB" id="A0A918N8C4"/>
<dbReference type="InterPro" id="IPR055140">
    <property type="entry name" value="Thiolase_C_2"/>
</dbReference>
<dbReference type="Proteomes" id="UP000645555">
    <property type="component" value="Unassembled WGS sequence"/>
</dbReference>
<evidence type="ECO:0000313" key="2">
    <source>
        <dbReference type="EMBL" id="GGX46331.1"/>
    </source>
</evidence>
<organism evidence="2 3">
    <name type="scientific">Streptomyces fructofermentans</name>
    <dbReference type="NCBI Taxonomy" id="152141"/>
    <lineage>
        <taxon>Bacteria</taxon>
        <taxon>Bacillati</taxon>
        <taxon>Actinomycetota</taxon>
        <taxon>Actinomycetes</taxon>
        <taxon>Kitasatosporales</taxon>
        <taxon>Streptomycetaceae</taxon>
        <taxon>Streptomyces</taxon>
    </lineage>
</organism>
<comment type="caution">
    <text evidence="2">The sequence shown here is derived from an EMBL/GenBank/DDBJ whole genome shotgun (WGS) entry which is preliminary data.</text>
</comment>
<dbReference type="RefSeq" id="WP_190034222.1">
    <property type="nucleotide sequence ID" value="NZ_BMWD01000003.1"/>
</dbReference>
<reference evidence="2" key="1">
    <citation type="journal article" date="2014" name="Int. J. Syst. Evol. Microbiol.">
        <title>Complete genome sequence of Corynebacterium casei LMG S-19264T (=DSM 44701T), isolated from a smear-ripened cheese.</title>
        <authorList>
            <consortium name="US DOE Joint Genome Institute (JGI-PGF)"/>
            <person name="Walter F."/>
            <person name="Albersmeier A."/>
            <person name="Kalinowski J."/>
            <person name="Ruckert C."/>
        </authorList>
    </citation>
    <scope>NUCLEOTIDE SEQUENCE</scope>
    <source>
        <strain evidence="2">JCM 4956</strain>
    </source>
</reference>
<dbReference type="Pfam" id="PF22691">
    <property type="entry name" value="Thiolase_C_1"/>
    <property type="match status" value="1"/>
</dbReference>
<dbReference type="InterPro" id="IPR016039">
    <property type="entry name" value="Thiolase-like"/>
</dbReference>
<evidence type="ECO:0000313" key="3">
    <source>
        <dbReference type="Proteomes" id="UP000645555"/>
    </source>
</evidence>
<keyword evidence="3" id="KW-1185">Reference proteome</keyword>
<name>A0A918N8C4_9ACTN</name>
<dbReference type="Gene3D" id="3.40.47.10">
    <property type="match status" value="1"/>
</dbReference>
<sequence length="399" mass="42341">MARTLPGRTASGIPPGIPSGIKDATAVVGIGRTPFAKQLPGSEKELACRAILAALDDAGISPGEVDALASYTMEETDEVEVAKSVGLGDLTFFSKVGYGGGGSCATVAHLAAAVATGQATVGVAWRSRKRGSGPRPWRNTAVQLPTPAQWTRPFGLLRPVDEIAMLTRRYMHEYGTTRDHLFNVALACRNRANQNPAAMMYERPLTREMYMTSRWISEPLCLYDNCLETDGALACVVVSAARAVDCRQRPVYVHSAAQGLPAQHHGMVNYWNDDPLTGPAWTAARHLWKHADFTPEDVDVAQIYDAFTPLIPLSLEGYGFCGRGEGGAFTEGGALEIGGRLPINTAGGGLSEAYVHGFNLITEGVEQLRGTSTAQVPGAATCLVTAGEGVPTSALLLRS</sequence>
<dbReference type="EMBL" id="BMWD01000003">
    <property type="protein sequence ID" value="GGX46331.1"/>
    <property type="molecule type" value="Genomic_DNA"/>
</dbReference>
<dbReference type="SUPFAM" id="SSF53901">
    <property type="entry name" value="Thiolase-like"/>
    <property type="match status" value="2"/>
</dbReference>
<dbReference type="NCBIfam" id="NF005892">
    <property type="entry name" value="PRK07855.1"/>
    <property type="match status" value="1"/>
</dbReference>
<reference evidence="2" key="2">
    <citation type="submission" date="2020-09" db="EMBL/GenBank/DDBJ databases">
        <authorList>
            <person name="Sun Q."/>
            <person name="Ohkuma M."/>
        </authorList>
    </citation>
    <scope>NUCLEOTIDE SEQUENCE</scope>
    <source>
        <strain evidence="2">JCM 4956</strain>
    </source>
</reference>
<accession>A0A918N8C4</accession>
<dbReference type="GO" id="GO:0016747">
    <property type="term" value="F:acyltransferase activity, transferring groups other than amino-acyl groups"/>
    <property type="evidence" value="ECO:0007669"/>
    <property type="project" value="InterPro"/>
</dbReference>
<dbReference type="PANTHER" id="PTHR42870">
    <property type="entry name" value="ACETYL-COA C-ACETYLTRANSFERASE"/>
    <property type="match status" value="1"/>
</dbReference>
<proteinExistence type="predicted"/>
<dbReference type="PIRSF" id="PIRSF000429">
    <property type="entry name" value="Ac-CoA_Ac_transf"/>
    <property type="match status" value="1"/>
</dbReference>
<protein>
    <submittedName>
        <fullName evidence="2">Lipid-transfer protein</fullName>
    </submittedName>
</protein>
<feature type="domain" description="Thiolase C-terminal" evidence="1">
    <location>
        <begin position="273"/>
        <end position="391"/>
    </location>
</feature>
<gene>
    <name evidence="2" type="ORF">GCM10010515_11460</name>
</gene>
<dbReference type="InterPro" id="IPR002155">
    <property type="entry name" value="Thiolase"/>
</dbReference>
<dbReference type="PANTHER" id="PTHR42870:SF1">
    <property type="entry name" value="NON-SPECIFIC LIPID-TRANSFER PROTEIN-LIKE 2"/>
    <property type="match status" value="1"/>
</dbReference>
<dbReference type="CDD" id="cd00829">
    <property type="entry name" value="SCP-x_thiolase"/>
    <property type="match status" value="1"/>
</dbReference>
<evidence type="ECO:0000259" key="1">
    <source>
        <dbReference type="Pfam" id="PF22691"/>
    </source>
</evidence>